<evidence type="ECO:0000313" key="6">
    <source>
        <dbReference type="EMBL" id="MDR7121890.1"/>
    </source>
</evidence>
<dbReference type="SUPFAM" id="SSF69304">
    <property type="entry name" value="Tricorn protease N-terminal domain"/>
    <property type="match status" value="1"/>
</dbReference>
<evidence type="ECO:0000313" key="7">
    <source>
        <dbReference type="Proteomes" id="UP001257909"/>
    </source>
</evidence>
<reference evidence="6 7" key="1">
    <citation type="submission" date="2023-07" db="EMBL/GenBank/DDBJ databases">
        <title>Sorghum-associated microbial communities from plants grown in Nebraska, USA.</title>
        <authorList>
            <person name="Schachtman D."/>
        </authorList>
    </citation>
    <scope>NUCLEOTIDE SEQUENCE [LARGE SCALE GENOMIC DNA]</scope>
    <source>
        <strain evidence="6 7">4138</strain>
    </source>
</reference>
<name>A0ABU1W224_9GAMM</name>
<dbReference type="Gene3D" id="2.120.10.30">
    <property type="entry name" value="TolB, C-terminal domain"/>
    <property type="match status" value="2"/>
</dbReference>
<evidence type="ECO:0000256" key="2">
    <source>
        <dbReference type="ARBA" id="ARBA00023125"/>
    </source>
</evidence>
<dbReference type="Pfam" id="PF07676">
    <property type="entry name" value="PD40"/>
    <property type="match status" value="4"/>
</dbReference>
<feature type="DNA-binding region" description="OmpR/PhoB-type" evidence="3">
    <location>
        <begin position="2"/>
        <end position="100"/>
    </location>
</feature>
<protein>
    <submittedName>
        <fullName evidence="6">DNA-binding winged helix-turn-helix (WHTH) protein/Tol biopolymer transport system component</fullName>
    </submittedName>
</protein>
<proteinExistence type="inferred from homology"/>
<dbReference type="InterPro" id="IPR011659">
    <property type="entry name" value="WD40"/>
</dbReference>
<keyword evidence="4" id="KW-0812">Transmembrane</keyword>
<dbReference type="PROSITE" id="PS51755">
    <property type="entry name" value="OMPR_PHOB"/>
    <property type="match status" value="1"/>
</dbReference>
<dbReference type="InterPro" id="IPR036388">
    <property type="entry name" value="WH-like_DNA-bd_sf"/>
</dbReference>
<dbReference type="PANTHER" id="PTHR36842">
    <property type="entry name" value="PROTEIN TOLB HOMOLOG"/>
    <property type="match status" value="1"/>
</dbReference>
<dbReference type="InterPro" id="IPR001867">
    <property type="entry name" value="OmpR/PhoB-type_DNA-bd"/>
</dbReference>
<accession>A0ABU1W224</accession>
<organism evidence="6 7">
    <name type="scientific">Rheinheimera soli</name>
    <dbReference type="NCBI Taxonomy" id="443616"/>
    <lineage>
        <taxon>Bacteria</taxon>
        <taxon>Pseudomonadati</taxon>
        <taxon>Pseudomonadota</taxon>
        <taxon>Gammaproteobacteria</taxon>
        <taxon>Chromatiales</taxon>
        <taxon>Chromatiaceae</taxon>
        <taxon>Rheinheimera</taxon>
    </lineage>
</organism>
<dbReference type="Gene3D" id="1.10.10.10">
    <property type="entry name" value="Winged helix-like DNA-binding domain superfamily/Winged helix DNA-binding domain"/>
    <property type="match status" value="1"/>
</dbReference>
<dbReference type="GO" id="GO:0003677">
    <property type="term" value="F:DNA binding"/>
    <property type="evidence" value="ECO:0007669"/>
    <property type="project" value="UniProtKB-KW"/>
</dbReference>
<evidence type="ECO:0000259" key="5">
    <source>
        <dbReference type="PROSITE" id="PS51755"/>
    </source>
</evidence>
<gene>
    <name evidence="6" type="ORF">J2W69_002847</name>
</gene>
<dbReference type="InterPro" id="IPR011042">
    <property type="entry name" value="6-blade_b-propeller_TolB-like"/>
</dbReference>
<evidence type="ECO:0000256" key="1">
    <source>
        <dbReference type="ARBA" id="ARBA00009820"/>
    </source>
</evidence>
<dbReference type="EMBL" id="JAVDWR010000010">
    <property type="protein sequence ID" value="MDR7121890.1"/>
    <property type="molecule type" value="Genomic_DNA"/>
</dbReference>
<keyword evidence="7" id="KW-1185">Reference proteome</keyword>
<dbReference type="SUPFAM" id="SSF46894">
    <property type="entry name" value="C-terminal effector domain of the bipartite response regulators"/>
    <property type="match status" value="1"/>
</dbReference>
<dbReference type="SUPFAM" id="SSF82171">
    <property type="entry name" value="DPP6 N-terminal domain-like"/>
    <property type="match status" value="1"/>
</dbReference>
<evidence type="ECO:0000256" key="3">
    <source>
        <dbReference type="PROSITE-ProRule" id="PRU01091"/>
    </source>
</evidence>
<dbReference type="Pfam" id="PF00486">
    <property type="entry name" value="Trans_reg_C"/>
    <property type="match status" value="1"/>
</dbReference>
<comment type="similarity">
    <text evidence="1">Belongs to the TolB family.</text>
</comment>
<comment type="caution">
    <text evidence="6">The sequence shown here is derived from an EMBL/GenBank/DDBJ whole genome shotgun (WGS) entry which is preliminary data.</text>
</comment>
<feature type="transmembrane region" description="Helical" evidence="4">
    <location>
        <begin position="173"/>
        <end position="195"/>
    </location>
</feature>
<dbReference type="SMART" id="SM00862">
    <property type="entry name" value="Trans_reg_C"/>
    <property type="match status" value="1"/>
</dbReference>
<dbReference type="InterPro" id="IPR016032">
    <property type="entry name" value="Sig_transdc_resp-reg_C-effctor"/>
</dbReference>
<dbReference type="Proteomes" id="UP001257909">
    <property type="component" value="Unassembled WGS sequence"/>
</dbReference>
<evidence type="ECO:0000256" key="4">
    <source>
        <dbReference type="SAM" id="Phobius"/>
    </source>
</evidence>
<sequence length="754" mass="84978">MATQYWVGDFFIDLTRNQITQKMYSQTIPPKALAVLTYLAKNANRVVSQNELLAEVWPDTVVTPNTLQRSIAQLRKVLEEDRQHQSYIKTHAKQGYSLEVEVRWQEKTGSGALIGEDPFAKTDINLSVAKYSASDEHQAAIVTRADADHATSDNINIDSAHLKHTRNTTSASATLRLMCIFAAVIILGIIAVNYISPTQPFKLSFGELRSLTATDNKEHSAIYSPDGEYIVFQRYSVEVCTIGTIWAKNTKTQQEIQLTKNLGSYSSHSFSKDGKKLVFIEADNCNKPITQKECYKLMSLDFEKALAAPQSPSVFMECKNSKIASPVWLNNNNVVMFQEFSNGRELASYSIADNKSTVIYSPEKGSLISLAYSVRDDLIALTSIHQDGQSYIEILKPEGQVLSSHRIEYPPEISNLRFIYPKFTPASDQLIFSTGRQLFTLSYKGKITNISFPLVQPIHEPTFHPDGKRMLVTKGNWDSDIATISLSPIKNYPLAQTQTTENNIYPTLEFTIKERSTLKEDDAIFQPNGELIAFRSGRSGNDQIWLTDGNGSQQLSHFPIDTYIHGLNWAADGKSILANVNNVLTQIDLDSNQKSFPFAHRVEQLFQWNSEDNTALLLVRIKGTVKFAEFNLNNSGLKVITDRQINWALKSADGQLIYTDHMDRFWRPGPAEDQLIESLDNQGNNKRFIIKGNLIYGINEEFQLWSYDLNEDRFEILGNTPKTLDYLTGMNQTDILATIRISAKKEVAELILAD</sequence>
<dbReference type="RefSeq" id="WP_310279593.1">
    <property type="nucleotide sequence ID" value="NZ_JAVDWR010000010.1"/>
</dbReference>
<dbReference type="PANTHER" id="PTHR36842:SF1">
    <property type="entry name" value="PROTEIN TOLB"/>
    <property type="match status" value="1"/>
</dbReference>
<feature type="domain" description="OmpR/PhoB-type" evidence="5">
    <location>
        <begin position="2"/>
        <end position="100"/>
    </location>
</feature>
<keyword evidence="4" id="KW-0472">Membrane</keyword>
<dbReference type="CDD" id="cd00383">
    <property type="entry name" value="trans_reg_C"/>
    <property type="match status" value="1"/>
</dbReference>
<keyword evidence="2 3" id="KW-0238">DNA-binding</keyword>
<keyword evidence="4" id="KW-1133">Transmembrane helix</keyword>